<dbReference type="InterPro" id="IPR012467">
    <property type="entry name" value="DUF1684"/>
</dbReference>
<organism evidence="2 3">
    <name type="scientific">Halolamina pelagica</name>
    <dbReference type="NCBI Taxonomy" id="699431"/>
    <lineage>
        <taxon>Archaea</taxon>
        <taxon>Methanobacteriati</taxon>
        <taxon>Methanobacteriota</taxon>
        <taxon>Stenosarchaea group</taxon>
        <taxon>Halobacteria</taxon>
        <taxon>Halobacteriales</taxon>
        <taxon>Haloferacaceae</taxon>
    </lineage>
</organism>
<sequence length="93" mass="10653">METAEDWTDAVEAQRRQKDRYFAEDPRSPIPEDQRAAFDGLNYYPVDPDYRFEVALDVYDEPEVVVVGTSTDGEQEYLAWGSSPSRSAVSRSR</sequence>
<evidence type="ECO:0000256" key="1">
    <source>
        <dbReference type="SAM" id="MobiDB-lite"/>
    </source>
</evidence>
<proteinExistence type="predicted"/>
<dbReference type="Gene3D" id="6.10.250.1680">
    <property type="match status" value="1"/>
</dbReference>
<evidence type="ECO:0000313" key="3">
    <source>
        <dbReference type="Proteomes" id="UP000050535"/>
    </source>
</evidence>
<dbReference type="Pfam" id="PF07920">
    <property type="entry name" value="DUF1684"/>
    <property type="match status" value="1"/>
</dbReference>
<dbReference type="EMBL" id="LGUC01000002">
    <property type="protein sequence ID" value="KPN28907.1"/>
    <property type="molecule type" value="Genomic_DNA"/>
</dbReference>
<gene>
    <name evidence="2" type="ORF">SY89_03141</name>
</gene>
<keyword evidence="3" id="KW-1185">Reference proteome</keyword>
<reference evidence="3" key="1">
    <citation type="submission" date="2013-11" db="EMBL/GenBank/DDBJ databases">
        <authorList>
            <person name="Hoang H.T."/>
            <person name="Killian M.L."/>
            <person name="Madson D.M."/>
            <person name="Arruda P.H.E."/>
            <person name="Sun D."/>
            <person name="Schwartz K.J."/>
            <person name="Yoon K."/>
        </authorList>
    </citation>
    <scope>NUCLEOTIDE SEQUENCE [LARGE SCALE GENOMIC DNA]</scope>
    <source>
        <strain evidence="3">CDK2</strain>
    </source>
</reference>
<dbReference type="Proteomes" id="UP000050535">
    <property type="component" value="Unassembled WGS sequence"/>
</dbReference>
<name>A0A0N8HZ98_9EURY</name>
<feature type="region of interest" description="Disordered" evidence="1">
    <location>
        <begin position="1"/>
        <end position="34"/>
    </location>
</feature>
<protein>
    <submittedName>
        <fullName evidence="2">Uncharacterized protein</fullName>
    </submittedName>
</protein>
<evidence type="ECO:0000313" key="2">
    <source>
        <dbReference type="EMBL" id="KPN28907.1"/>
    </source>
</evidence>
<comment type="caution">
    <text evidence="2">The sequence shown here is derived from an EMBL/GenBank/DDBJ whole genome shotgun (WGS) entry which is preliminary data.</text>
</comment>
<dbReference type="STRING" id="699431.SY89_03141"/>
<accession>A0A0N8HZ98</accession>
<dbReference type="AlphaFoldDB" id="A0A0N8HZ98"/>
<feature type="compositionally biased region" description="Basic and acidic residues" evidence="1">
    <location>
        <begin position="12"/>
        <end position="34"/>
    </location>
</feature>